<feature type="transmembrane region" description="Helical" evidence="6">
    <location>
        <begin position="288"/>
        <end position="310"/>
    </location>
</feature>
<evidence type="ECO:0000256" key="3">
    <source>
        <dbReference type="ARBA" id="ARBA00022692"/>
    </source>
</evidence>
<name>A0A949K0Q0_9FIRM</name>
<dbReference type="InterPro" id="IPR001851">
    <property type="entry name" value="ABC_transp_permease"/>
</dbReference>
<keyword evidence="8" id="KW-1185">Reference proteome</keyword>
<feature type="transmembrane region" description="Helical" evidence="6">
    <location>
        <begin position="7"/>
        <end position="32"/>
    </location>
</feature>
<keyword evidence="4 6" id="KW-1133">Transmembrane helix</keyword>
<dbReference type="GO" id="GO:0022857">
    <property type="term" value="F:transmembrane transporter activity"/>
    <property type="evidence" value="ECO:0007669"/>
    <property type="project" value="InterPro"/>
</dbReference>
<dbReference type="PANTHER" id="PTHR47089">
    <property type="entry name" value="ABC TRANSPORTER, PERMEASE PROTEIN"/>
    <property type="match status" value="1"/>
</dbReference>
<evidence type="ECO:0000313" key="8">
    <source>
        <dbReference type="Proteomes" id="UP000712157"/>
    </source>
</evidence>
<dbReference type="Proteomes" id="UP000712157">
    <property type="component" value="Unassembled WGS sequence"/>
</dbReference>
<feature type="transmembrane region" description="Helical" evidence="6">
    <location>
        <begin position="189"/>
        <end position="208"/>
    </location>
</feature>
<dbReference type="GO" id="GO:0005886">
    <property type="term" value="C:plasma membrane"/>
    <property type="evidence" value="ECO:0007669"/>
    <property type="project" value="UniProtKB-SubCell"/>
</dbReference>
<comment type="caution">
    <text evidence="7">The sequence shown here is derived from an EMBL/GenBank/DDBJ whole genome shotgun (WGS) entry which is preliminary data.</text>
</comment>
<evidence type="ECO:0000256" key="6">
    <source>
        <dbReference type="SAM" id="Phobius"/>
    </source>
</evidence>
<dbReference type="PRINTS" id="PR00173">
    <property type="entry name" value="EDTRNSPORT"/>
</dbReference>
<evidence type="ECO:0000313" key="7">
    <source>
        <dbReference type="EMBL" id="MBU9738059.1"/>
    </source>
</evidence>
<feature type="transmembrane region" description="Helical" evidence="6">
    <location>
        <begin position="52"/>
        <end position="74"/>
    </location>
</feature>
<organism evidence="7 8">
    <name type="scientific">Diplocloster agilis</name>
    <dbReference type="NCBI Taxonomy" id="2850323"/>
    <lineage>
        <taxon>Bacteria</taxon>
        <taxon>Bacillati</taxon>
        <taxon>Bacillota</taxon>
        <taxon>Clostridia</taxon>
        <taxon>Lachnospirales</taxon>
        <taxon>Lachnospiraceae</taxon>
        <taxon>Diplocloster</taxon>
    </lineage>
</organism>
<sequence length="353" mass="37474">MKKKNLLFSSATTVLAITISLVIALVIILCVSEQPGQAVTALLLGPLRSTRLIGSIFTTAIPICFTGLAVCLMFQASMFNMCAEGSFFLGALAAAAFATKVPLPGILGLAGPMLVGAAAGALLCLVPAWLKAKLNASEMVASLMLNYIALYLGLYVLNTYLRDQSFGALASEKLPDSSKLDKIIPGTSIHSGIFLAIFFIVLCFLLLYKTSLGHKIRTYGQNPRFTKYAGIKVGSVIILSQVLGGAIAGIGGSVEVMGMYERFQWTSLPGYGWDGVILAILARNKPQYVPLAAIFLSYLRVGASTMASNTDVPKELITVIQAIMIMLITATALLKGMKQKMVIKEALSSGTDS</sequence>
<gene>
    <name evidence="7" type="ORF">KTH89_16065</name>
</gene>
<keyword evidence="3 6" id="KW-0812">Transmembrane</keyword>
<feature type="transmembrane region" description="Helical" evidence="6">
    <location>
        <begin position="109"/>
        <end position="130"/>
    </location>
</feature>
<evidence type="ECO:0000256" key="1">
    <source>
        <dbReference type="ARBA" id="ARBA00004651"/>
    </source>
</evidence>
<reference evidence="7" key="1">
    <citation type="submission" date="2021-06" db="EMBL/GenBank/DDBJ databases">
        <title>Description of novel taxa of the family Lachnospiraceae.</title>
        <authorList>
            <person name="Chaplin A.V."/>
            <person name="Sokolova S.R."/>
            <person name="Pikina A.P."/>
            <person name="Korzhanova M."/>
            <person name="Belova V."/>
            <person name="Korostin D."/>
            <person name="Efimov B.A."/>
        </authorList>
    </citation>
    <scope>NUCLEOTIDE SEQUENCE</scope>
    <source>
        <strain evidence="7">ASD5720</strain>
    </source>
</reference>
<feature type="transmembrane region" description="Helical" evidence="6">
    <location>
        <begin position="263"/>
        <end position="281"/>
    </location>
</feature>
<comment type="subcellular location">
    <subcellularLocation>
        <location evidence="1">Cell membrane</location>
        <topology evidence="1">Multi-pass membrane protein</topology>
    </subcellularLocation>
</comment>
<dbReference type="PANTHER" id="PTHR47089:SF1">
    <property type="entry name" value="GUANOSINE ABC TRANSPORTER PERMEASE PROTEIN NUPP"/>
    <property type="match status" value="1"/>
</dbReference>
<accession>A0A949K0Q0</accession>
<proteinExistence type="predicted"/>
<dbReference type="CDD" id="cd06580">
    <property type="entry name" value="TM_PBP1_transp_TpRbsC_like"/>
    <property type="match status" value="1"/>
</dbReference>
<feature type="transmembrane region" description="Helical" evidence="6">
    <location>
        <begin position="86"/>
        <end position="103"/>
    </location>
</feature>
<feature type="transmembrane region" description="Helical" evidence="6">
    <location>
        <begin position="316"/>
        <end position="334"/>
    </location>
</feature>
<dbReference type="RefSeq" id="WP_238722367.1">
    <property type="nucleotide sequence ID" value="NZ_JAHQCW010000028.1"/>
</dbReference>
<keyword evidence="5 6" id="KW-0472">Membrane</keyword>
<evidence type="ECO:0000256" key="5">
    <source>
        <dbReference type="ARBA" id="ARBA00023136"/>
    </source>
</evidence>
<keyword evidence="2" id="KW-1003">Cell membrane</keyword>
<dbReference type="EMBL" id="JAHQCW010000028">
    <property type="protein sequence ID" value="MBU9738059.1"/>
    <property type="molecule type" value="Genomic_DNA"/>
</dbReference>
<dbReference type="AlphaFoldDB" id="A0A949K0Q0"/>
<evidence type="ECO:0000256" key="2">
    <source>
        <dbReference type="ARBA" id="ARBA00022475"/>
    </source>
</evidence>
<feature type="transmembrane region" description="Helical" evidence="6">
    <location>
        <begin position="229"/>
        <end position="251"/>
    </location>
</feature>
<dbReference type="Pfam" id="PF02653">
    <property type="entry name" value="BPD_transp_2"/>
    <property type="match status" value="1"/>
</dbReference>
<protein>
    <submittedName>
        <fullName evidence="7">ABC transporter permease</fullName>
    </submittedName>
</protein>
<evidence type="ECO:0000256" key="4">
    <source>
        <dbReference type="ARBA" id="ARBA00022989"/>
    </source>
</evidence>
<feature type="transmembrane region" description="Helical" evidence="6">
    <location>
        <begin position="142"/>
        <end position="161"/>
    </location>
</feature>